<evidence type="ECO:0000313" key="1">
    <source>
        <dbReference type="EMBL" id="GFQ93651.1"/>
    </source>
</evidence>
<keyword evidence="2" id="KW-1185">Reference proteome</keyword>
<dbReference type="EMBL" id="BMAO01014231">
    <property type="protein sequence ID" value="GFQ93651.1"/>
    <property type="molecule type" value="Genomic_DNA"/>
</dbReference>
<gene>
    <name evidence="1" type="ORF">TNCT_364491</name>
</gene>
<sequence length="75" mass="8484">MKQFSFTSAASHSYPQGTCSNEMFLDLNEFSAGPKAQQCACLVHGPSFRRRGKDWPSLFFEDGRVSTFCERKRIG</sequence>
<name>A0A8X6L315_TRICU</name>
<protein>
    <submittedName>
        <fullName evidence="1">Uncharacterized protein</fullName>
    </submittedName>
</protein>
<organism evidence="1 2">
    <name type="scientific">Trichonephila clavata</name>
    <name type="common">Joro spider</name>
    <name type="synonym">Nephila clavata</name>
    <dbReference type="NCBI Taxonomy" id="2740835"/>
    <lineage>
        <taxon>Eukaryota</taxon>
        <taxon>Metazoa</taxon>
        <taxon>Ecdysozoa</taxon>
        <taxon>Arthropoda</taxon>
        <taxon>Chelicerata</taxon>
        <taxon>Arachnida</taxon>
        <taxon>Araneae</taxon>
        <taxon>Araneomorphae</taxon>
        <taxon>Entelegynae</taxon>
        <taxon>Araneoidea</taxon>
        <taxon>Nephilidae</taxon>
        <taxon>Trichonephila</taxon>
    </lineage>
</organism>
<reference evidence="1" key="1">
    <citation type="submission" date="2020-07" db="EMBL/GenBank/DDBJ databases">
        <title>Multicomponent nature underlies the extraordinary mechanical properties of spider dragline silk.</title>
        <authorList>
            <person name="Kono N."/>
            <person name="Nakamura H."/>
            <person name="Mori M."/>
            <person name="Yoshida Y."/>
            <person name="Ohtoshi R."/>
            <person name="Malay A.D."/>
            <person name="Moran D.A.P."/>
            <person name="Tomita M."/>
            <person name="Numata K."/>
            <person name="Arakawa K."/>
        </authorList>
    </citation>
    <scope>NUCLEOTIDE SEQUENCE</scope>
</reference>
<comment type="caution">
    <text evidence="1">The sequence shown here is derived from an EMBL/GenBank/DDBJ whole genome shotgun (WGS) entry which is preliminary data.</text>
</comment>
<evidence type="ECO:0000313" key="2">
    <source>
        <dbReference type="Proteomes" id="UP000887116"/>
    </source>
</evidence>
<dbReference type="AlphaFoldDB" id="A0A8X6L315"/>
<accession>A0A8X6L315</accession>
<proteinExistence type="predicted"/>
<dbReference type="Proteomes" id="UP000887116">
    <property type="component" value="Unassembled WGS sequence"/>
</dbReference>